<dbReference type="EMBL" id="JAQQXR010000004">
    <property type="protein sequence ID" value="MDC8758335.1"/>
    <property type="molecule type" value="Genomic_DNA"/>
</dbReference>
<sequence>MGTIYRIRSKENAANFHEFAAFFRLRRPGVAGRPASAGLAGAAPVMTIMVFPGFMV</sequence>
<proteinExistence type="predicted"/>
<gene>
    <name evidence="2" type="ORF">OIK44_12140</name>
</gene>
<evidence type="ECO:0000256" key="1">
    <source>
        <dbReference type="SAM" id="Phobius"/>
    </source>
</evidence>
<evidence type="ECO:0000313" key="3">
    <source>
        <dbReference type="Proteomes" id="UP001221208"/>
    </source>
</evidence>
<organism evidence="2 3">
    <name type="scientific">Janthinobacterium fluminis</name>
    <dbReference type="NCBI Taxonomy" id="2987524"/>
    <lineage>
        <taxon>Bacteria</taxon>
        <taxon>Pseudomonadati</taxon>
        <taxon>Pseudomonadota</taxon>
        <taxon>Betaproteobacteria</taxon>
        <taxon>Burkholderiales</taxon>
        <taxon>Oxalobacteraceae</taxon>
        <taxon>Janthinobacterium</taxon>
    </lineage>
</organism>
<name>A0ABT5K1M2_9BURK</name>
<keyword evidence="1" id="KW-0472">Membrane</keyword>
<reference evidence="2 3" key="1">
    <citation type="submission" date="2022-10" db="EMBL/GenBank/DDBJ databases">
        <title>Janthinobacterium sp. hw3 Genome sequencing.</title>
        <authorList>
            <person name="Park S."/>
        </authorList>
    </citation>
    <scope>NUCLEOTIDE SEQUENCE [LARGE SCALE GENOMIC DNA]</scope>
    <source>
        <strain evidence="3">hw3</strain>
    </source>
</reference>
<keyword evidence="3" id="KW-1185">Reference proteome</keyword>
<keyword evidence="1" id="KW-1133">Transmembrane helix</keyword>
<dbReference type="Proteomes" id="UP001221208">
    <property type="component" value="Unassembled WGS sequence"/>
</dbReference>
<dbReference type="RefSeq" id="WP_273671010.1">
    <property type="nucleotide sequence ID" value="NZ_JAQQXR010000004.1"/>
</dbReference>
<comment type="caution">
    <text evidence="2">The sequence shown here is derived from an EMBL/GenBank/DDBJ whole genome shotgun (WGS) entry which is preliminary data.</text>
</comment>
<protein>
    <submittedName>
        <fullName evidence="2">Uncharacterized protein</fullName>
    </submittedName>
</protein>
<accession>A0ABT5K1M2</accession>
<evidence type="ECO:0000313" key="2">
    <source>
        <dbReference type="EMBL" id="MDC8758335.1"/>
    </source>
</evidence>
<feature type="transmembrane region" description="Helical" evidence="1">
    <location>
        <begin position="34"/>
        <end position="55"/>
    </location>
</feature>
<keyword evidence="1" id="KW-0812">Transmembrane</keyword>